<evidence type="ECO:0000256" key="5">
    <source>
        <dbReference type="ARBA" id="ARBA00023015"/>
    </source>
</evidence>
<dbReference type="GO" id="GO:0090575">
    <property type="term" value="C:RNA polymerase II transcription regulator complex"/>
    <property type="evidence" value="ECO:0007669"/>
    <property type="project" value="TreeGrafter"/>
</dbReference>
<dbReference type="Gene3D" id="6.10.250.540">
    <property type="match status" value="1"/>
</dbReference>
<dbReference type="SMART" id="SM00692">
    <property type="entry name" value="DM3"/>
    <property type="match status" value="1"/>
</dbReference>
<keyword evidence="6 8" id="KW-0238">DNA-binding</keyword>
<keyword evidence="3 8" id="KW-0863">Zinc-finger</keyword>
<dbReference type="GO" id="GO:0046983">
    <property type="term" value="F:protein dimerization activity"/>
    <property type="evidence" value="ECO:0007669"/>
    <property type="project" value="InterPro"/>
</dbReference>
<evidence type="ECO:0000256" key="3">
    <source>
        <dbReference type="ARBA" id="ARBA00022771"/>
    </source>
</evidence>
<keyword evidence="5 9" id="KW-0805">Transcription regulation</keyword>
<dbReference type="AlphaFoldDB" id="A0AAW1FAM7"/>
<evidence type="ECO:0000256" key="9">
    <source>
        <dbReference type="RuleBase" id="RU003796"/>
    </source>
</evidence>
<keyword evidence="4" id="KW-0862">Zinc</keyword>
<accession>A0AAW1FAM7</accession>
<dbReference type="SMART" id="SM01372">
    <property type="entry name" value="E2F_TDP"/>
    <property type="match status" value="1"/>
</dbReference>
<dbReference type="PANTHER" id="PTHR12081:SF19">
    <property type="entry name" value="TRANSCRIPTION FACTOR E2F6"/>
    <property type="match status" value="1"/>
</dbReference>
<protein>
    <recommendedName>
        <fullName evidence="11">THAP-type domain-containing protein</fullName>
    </recommendedName>
</protein>
<feature type="compositionally biased region" description="Acidic residues" evidence="10">
    <location>
        <begin position="97"/>
        <end position="117"/>
    </location>
</feature>
<evidence type="ECO:0000256" key="8">
    <source>
        <dbReference type="PROSITE-ProRule" id="PRU00309"/>
    </source>
</evidence>
<comment type="similarity">
    <text evidence="1 9">Belongs to the E2F/DP family.</text>
</comment>
<evidence type="ECO:0000256" key="4">
    <source>
        <dbReference type="ARBA" id="ARBA00022833"/>
    </source>
</evidence>
<evidence type="ECO:0000256" key="6">
    <source>
        <dbReference type="ARBA" id="ARBA00023125"/>
    </source>
</evidence>
<comment type="subcellular location">
    <subcellularLocation>
        <location evidence="9">Nucleus</location>
    </subcellularLocation>
</comment>
<dbReference type="Pfam" id="PF16421">
    <property type="entry name" value="E2F_CC-MB"/>
    <property type="match status" value="1"/>
</dbReference>
<name>A0AAW1FAM7_ZOAVI</name>
<dbReference type="GO" id="GO:0000981">
    <property type="term" value="F:DNA-binding transcription factor activity, RNA polymerase II-specific"/>
    <property type="evidence" value="ECO:0007669"/>
    <property type="project" value="TreeGrafter"/>
</dbReference>
<dbReference type="InterPro" id="IPR015633">
    <property type="entry name" value="E2F"/>
</dbReference>
<evidence type="ECO:0000256" key="2">
    <source>
        <dbReference type="ARBA" id="ARBA00022723"/>
    </source>
</evidence>
<evidence type="ECO:0000313" key="13">
    <source>
        <dbReference type="Proteomes" id="UP001488805"/>
    </source>
</evidence>
<dbReference type="EMBL" id="JBCEZU010000089">
    <property type="protein sequence ID" value="KAK9531966.1"/>
    <property type="molecule type" value="Genomic_DNA"/>
</dbReference>
<comment type="caution">
    <text evidence="12">The sequence shown here is derived from an EMBL/GenBank/DDBJ whole genome shotgun (WGS) entry which is preliminary data.</text>
</comment>
<feature type="region of interest" description="Disordered" evidence="10">
    <location>
        <begin position="76"/>
        <end position="163"/>
    </location>
</feature>
<organism evidence="12 13">
    <name type="scientific">Zoarces viviparus</name>
    <name type="common">Viviparous eelpout</name>
    <name type="synonym">Blennius viviparus</name>
    <dbReference type="NCBI Taxonomy" id="48416"/>
    <lineage>
        <taxon>Eukaryota</taxon>
        <taxon>Metazoa</taxon>
        <taxon>Chordata</taxon>
        <taxon>Craniata</taxon>
        <taxon>Vertebrata</taxon>
        <taxon>Euteleostomi</taxon>
        <taxon>Actinopterygii</taxon>
        <taxon>Neopterygii</taxon>
        <taxon>Teleostei</taxon>
        <taxon>Neoteleostei</taxon>
        <taxon>Acanthomorphata</taxon>
        <taxon>Eupercaria</taxon>
        <taxon>Perciformes</taxon>
        <taxon>Cottioidei</taxon>
        <taxon>Zoarcales</taxon>
        <taxon>Zoarcidae</taxon>
        <taxon>Zoarcinae</taxon>
        <taxon>Zoarces</taxon>
    </lineage>
</organism>
<dbReference type="Pfam" id="PF05485">
    <property type="entry name" value="THAP"/>
    <property type="match status" value="1"/>
</dbReference>
<dbReference type="GO" id="GO:0000978">
    <property type="term" value="F:RNA polymerase II cis-regulatory region sequence-specific DNA binding"/>
    <property type="evidence" value="ECO:0007669"/>
    <property type="project" value="InterPro"/>
</dbReference>
<keyword evidence="9" id="KW-0539">Nucleus</keyword>
<evidence type="ECO:0000256" key="1">
    <source>
        <dbReference type="ARBA" id="ARBA00010940"/>
    </source>
</evidence>
<keyword evidence="7 9" id="KW-0804">Transcription</keyword>
<dbReference type="InterPro" id="IPR036390">
    <property type="entry name" value="WH_DNA-bd_sf"/>
</dbReference>
<dbReference type="Gene3D" id="1.10.10.10">
    <property type="entry name" value="Winged helix-like DNA-binding domain superfamily/Winged helix DNA-binding domain"/>
    <property type="match status" value="1"/>
</dbReference>
<dbReference type="InterPro" id="IPR037241">
    <property type="entry name" value="E2F-DP_heterodim"/>
</dbReference>
<dbReference type="InterPro" id="IPR003316">
    <property type="entry name" value="E2F_WHTH_DNA-bd_dom"/>
</dbReference>
<dbReference type="SUPFAM" id="SSF46785">
    <property type="entry name" value="Winged helix' DNA-binding domain"/>
    <property type="match status" value="1"/>
</dbReference>
<evidence type="ECO:0000259" key="11">
    <source>
        <dbReference type="PROSITE" id="PS50950"/>
    </source>
</evidence>
<dbReference type="Pfam" id="PF02319">
    <property type="entry name" value="WHD_E2F_TDP"/>
    <property type="match status" value="1"/>
</dbReference>
<dbReference type="InterPro" id="IPR032198">
    <property type="entry name" value="E2F_CC-MB"/>
</dbReference>
<proteinExistence type="inferred from homology"/>
<dbReference type="SUPFAM" id="SSF144074">
    <property type="entry name" value="E2F-DP heterodimerization region"/>
    <property type="match status" value="1"/>
</dbReference>
<dbReference type="PANTHER" id="PTHR12081">
    <property type="entry name" value="TRANSCRIPTION FACTOR E2F"/>
    <property type="match status" value="1"/>
</dbReference>
<evidence type="ECO:0000256" key="10">
    <source>
        <dbReference type="SAM" id="MobiDB-lite"/>
    </source>
</evidence>
<feature type="domain" description="THAP-type" evidence="11">
    <location>
        <begin position="1"/>
        <end position="84"/>
    </location>
</feature>
<dbReference type="PROSITE" id="PS50950">
    <property type="entry name" value="ZF_THAP"/>
    <property type="match status" value="1"/>
</dbReference>
<keyword evidence="2" id="KW-0479">Metal-binding</keyword>
<dbReference type="SMART" id="SM00980">
    <property type="entry name" value="THAP"/>
    <property type="match status" value="1"/>
</dbReference>
<sequence>MVKCVVSTCPNRTLTVNRLNFNRPQKKRFFNFPRDPSRVKVWLAALREAELQDSNEQHFICEDHFLPEDLTANGVTGGAIPIMPPDLDPGGPWGAESSEEEEQWVTADCEEEEESGDDAPPSPDQPQQNPGAGLEDPGGGLEDPLEAERTRKQWKQSQGYSRQGAGRSLGLLTLRFLELLLAAPDGALDLGDVAEILQTSKWQVYDITHILNGFDFIQKESTNWVKWTGKIPISCFLRRNLQTFQRELENLKQVEDRLDGLIKICSHQLFDLTDDVENAASAYVTHEDIRRLRSVQQQTVIIIKAPEETKLEVPAPQEDSIQVHLKGGRGPIVALTCEMGSGDPGFFQTLEESRVRTTTLLTGESA</sequence>
<dbReference type="Proteomes" id="UP001488805">
    <property type="component" value="Unassembled WGS sequence"/>
</dbReference>
<dbReference type="GO" id="GO:0008270">
    <property type="term" value="F:zinc ion binding"/>
    <property type="evidence" value="ECO:0007669"/>
    <property type="project" value="UniProtKB-KW"/>
</dbReference>
<dbReference type="InterPro" id="IPR006612">
    <property type="entry name" value="THAP_Znf"/>
</dbReference>
<evidence type="ECO:0000256" key="7">
    <source>
        <dbReference type="ARBA" id="ARBA00023163"/>
    </source>
</evidence>
<evidence type="ECO:0000313" key="12">
    <source>
        <dbReference type="EMBL" id="KAK9531966.1"/>
    </source>
</evidence>
<dbReference type="SUPFAM" id="SSF57716">
    <property type="entry name" value="Glucocorticoid receptor-like (DNA-binding domain)"/>
    <property type="match status" value="1"/>
</dbReference>
<dbReference type="InterPro" id="IPR036388">
    <property type="entry name" value="WH-like_DNA-bd_sf"/>
</dbReference>
<gene>
    <name evidence="12" type="ORF">VZT92_011352</name>
</gene>
<keyword evidence="13" id="KW-1185">Reference proteome</keyword>
<reference evidence="12 13" key="1">
    <citation type="journal article" date="2024" name="Genome Biol. Evol.">
        <title>Chromosome-level genome assembly of the viviparous eelpout Zoarces viviparus.</title>
        <authorList>
            <person name="Fuhrmann N."/>
            <person name="Brasseur M.V."/>
            <person name="Bakowski C.E."/>
            <person name="Podsiadlowski L."/>
            <person name="Prost S."/>
            <person name="Krehenwinkel H."/>
            <person name="Mayer C."/>
        </authorList>
    </citation>
    <scope>NUCLEOTIDE SEQUENCE [LARGE SCALE GENOMIC DNA]</scope>
    <source>
        <strain evidence="12">NO-MEL_2022_Ind0_liver</strain>
    </source>
</reference>
<dbReference type="CDD" id="cd14660">
    <property type="entry name" value="E2F_DD"/>
    <property type="match status" value="1"/>
</dbReference>